<dbReference type="InterPro" id="IPR000286">
    <property type="entry name" value="HDACs"/>
</dbReference>
<dbReference type="AlphaFoldDB" id="A0A0N4Y1M0"/>
<organism evidence="5">
    <name type="scientific">Nippostrongylus brasiliensis</name>
    <name type="common">Rat hookworm</name>
    <dbReference type="NCBI Taxonomy" id="27835"/>
    <lineage>
        <taxon>Eukaryota</taxon>
        <taxon>Metazoa</taxon>
        <taxon>Ecdysozoa</taxon>
        <taxon>Nematoda</taxon>
        <taxon>Chromadorea</taxon>
        <taxon>Rhabditida</taxon>
        <taxon>Rhabditina</taxon>
        <taxon>Rhabditomorpha</taxon>
        <taxon>Strongyloidea</taxon>
        <taxon>Heligmosomidae</taxon>
        <taxon>Nippostrongylus</taxon>
    </lineage>
</organism>
<dbReference type="Gene3D" id="3.40.800.20">
    <property type="entry name" value="Histone deacetylase domain"/>
    <property type="match status" value="1"/>
</dbReference>
<reference evidence="5" key="1">
    <citation type="submission" date="2016-04" db="UniProtKB">
        <authorList>
            <consortium name="WormBaseParasite"/>
        </authorList>
    </citation>
    <scope>IDENTIFICATION</scope>
</reference>
<dbReference type="OMA" id="CEEYCRD"/>
<dbReference type="PANTHER" id="PTHR10625:SF1">
    <property type="entry name" value="HISTONE DEACETYLASE DOMAIN-CONTAINING PROTEIN"/>
    <property type="match status" value="1"/>
</dbReference>
<dbReference type="InterPro" id="IPR037138">
    <property type="entry name" value="His_deacetylse_dom_sf"/>
</dbReference>
<dbReference type="SUPFAM" id="SSF52768">
    <property type="entry name" value="Arginase/deacetylase"/>
    <property type="match status" value="1"/>
</dbReference>
<dbReference type="PRINTS" id="PR01270">
    <property type="entry name" value="HDASUPER"/>
</dbReference>
<dbReference type="EMBL" id="UYSL01020154">
    <property type="protein sequence ID" value="VDL73114.1"/>
    <property type="molecule type" value="Genomic_DNA"/>
</dbReference>
<dbReference type="Pfam" id="PF00850">
    <property type="entry name" value="Hist_deacetyl"/>
    <property type="match status" value="1"/>
</dbReference>
<feature type="domain" description="Histone deacetylase" evidence="2">
    <location>
        <begin position="14"/>
        <end position="303"/>
    </location>
</feature>
<evidence type="ECO:0000259" key="2">
    <source>
        <dbReference type="Pfam" id="PF00850"/>
    </source>
</evidence>
<dbReference type="WBParaSite" id="NBR_0000952401-mRNA-1">
    <property type="protein sequence ID" value="NBR_0000952401-mRNA-1"/>
    <property type="gene ID" value="NBR_0000952401"/>
</dbReference>
<evidence type="ECO:0000313" key="4">
    <source>
        <dbReference type="Proteomes" id="UP000271162"/>
    </source>
</evidence>
<dbReference type="STRING" id="27835.A0A0N4Y1M0"/>
<sequence length="374" mass="42311">MLEHECHYDPTMAERPERIALIHQRLLKDGLLKDAVKIEAREATDHELMLNHSAELVREMESLTTDEECEEYCRDKEILWLCPESAKAARLAAGGTIELVKANLEGRVGNSFAIVRPPGHHAFGRVAQGYCVYNNVAIAAKMAVSQFGVKKVAVVDFDYHAGNGTYYCLKDDPRFHFTSFHSHHHGSFWPFSDKFDYNTKYKNVLMFPLNGAMNTEVDFVSAFHHVLLPMLREWQPELILVSAGFDSGYFDLQMELGQGVKAHGFGHMVRLLDEICPNRVVSVLEGGYFPTNYTESASMMVRGLKGLPLPYLSLAALSPAFKETLWNVIIHHSSRYSCLRHWKKKLQEAQADHGLAAFEIRPSLFLGKGLIRQT</sequence>
<comment type="catalytic activity">
    <reaction evidence="1">
        <text>N(6)-acetyl-L-lysyl-[histone] + H2O = L-lysyl-[histone] + acetate</text>
        <dbReference type="Rhea" id="RHEA:58196"/>
        <dbReference type="Rhea" id="RHEA-COMP:9845"/>
        <dbReference type="Rhea" id="RHEA-COMP:11338"/>
        <dbReference type="ChEBI" id="CHEBI:15377"/>
        <dbReference type="ChEBI" id="CHEBI:29969"/>
        <dbReference type="ChEBI" id="CHEBI:30089"/>
        <dbReference type="ChEBI" id="CHEBI:61930"/>
        <dbReference type="EC" id="3.5.1.98"/>
    </reaction>
</comment>
<dbReference type="GO" id="GO:0000118">
    <property type="term" value="C:histone deacetylase complex"/>
    <property type="evidence" value="ECO:0007669"/>
    <property type="project" value="TreeGrafter"/>
</dbReference>
<dbReference type="PANTHER" id="PTHR10625">
    <property type="entry name" value="HISTONE DEACETYLASE HDAC1-RELATED"/>
    <property type="match status" value="1"/>
</dbReference>
<dbReference type="InterPro" id="IPR023696">
    <property type="entry name" value="Ureohydrolase_dom_sf"/>
</dbReference>
<keyword evidence="4" id="KW-1185">Reference proteome</keyword>
<reference evidence="3 4" key="2">
    <citation type="submission" date="2018-11" db="EMBL/GenBank/DDBJ databases">
        <authorList>
            <consortium name="Pathogen Informatics"/>
        </authorList>
    </citation>
    <scope>NUCLEOTIDE SEQUENCE [LARGE SCALE GENOMIC DNA]</scope>
</reference>
<name>A0A0N4Y1M0_NIPBR</name>
<evidence type="ECO:0000256" key="1">
    <source>
        <dbReference type="ARBA" id="ARBA00048287"/>
    </source>
</evidence>
<evidence type="ECO:0000313" key="3">
    <source>
        <dbReference type="EMBL" id="VDL73114.1"/>
    </source>
</evidence>
<gene>
    <name evidence="3" type="ORF">NBR_LOCUS9525</name>
</gene>
<accession>A0A0N4Y1M0</accession>
<proteinExistence type="predicted"/>
<evidence type="ECO:0000313" key="5">
    <source>
        <dbReference type="WBParaSite" id="NBR_0000952401-mRNA-1"/>
    </source>
</evidence>
<dbReference type="GO" id="GO:0141221">
    <property type="term" value="F:histone deacetylase activity, hydrolytic mechanism"/>
    <property type="evidence" value="ECO:0007669"/>
    <property type="project" value="UniProtKB-EC"/>
</dbReference>
<dbReference type="GO" id="GO:0040029">
    <property type="term" value="P:epigenetic regulation of gene expression"/>
    <property type="evidence" value="ECO:0007669"/>
    <property type="project" value="TreeGrafter"/>
</dbReference>
<dbReference type="InterPro" id="IPR023801">
    <property type="entry name" value="His_deacetylse_dom"/>
</dbReference>
<protein>
    <submittedName>
        <fullName evidence="5">Histone deacetylase 10 (inferred by orthology to a human protein)</fullName>
    </submittedName>
</protein>
<dbReference type="Proteomes" id="UP000271162">
    <property type="component" value="Unassembled WGS sequence"/>
</dbReference>